<dbReference type="Pfam" id="PF00440">
    <property type="entry name" value="TetR_N"/>
    <property type="match status" value="1"/>
</dbReference>
<dbReference type="AlphaFoldDB" id="A0AAU4K3G9"/>
<dbReference type="PROSITE" id="PS50977">
    <property type="entry name" value="HTH_TETR_2"/>
    <property type="match status" value="1"/>
</dbReference>
<organism evidence="4 5">
    <name type="scientific">Williamsia herbipolensis</name>
    <dbReference type="NCBI Taxonomy" id="1603258"/>
    <lineage>
        <taxon>Bacteria</taxon>
        <taxon>Bacillati</taxon>
        <taxon>Actinomycetota</taxon>
        <taxon>Actinomycetes</taxon>
        <taxon>Mycobacteriales</taxon>
        <taxon>Nocardiaceae</taxon>
        <taxon>Williamsia</taxon>
    </lineage>
</organism>
<dbReference type="SUPFAM" id="SSF46689">
    <property type="entry name" value="Homeodomain-like"/>
    <property type="match status" value="1"/>
</dbReference>
<feature type="DNA-binding region" description="H-T-H motif" evidence="2">
    <location>
        <begin position="29"/>
        <end position="48"/>
    </location>
</feature>
<dbReference type="PANTHER" id="PTHR30055:SF239">
    <property type="entry name" value="TRANSCRIPTIONAL REGULATORY PROTEIN"/>
    <property type="match status" value="1"/>
</dbReference>
<dbReference type="GO" id="GO:0000976">
    <property type="term" value="F:transcription cis-regulatory region binding"/>
    <property type="evidence" value="ECO:0007669"/>
    <property type="project" value="TreeGrafter"/>
</dbReference>
<dbReference type="KEGG" id="whr:OG579_01970"/>
<sequence>MARSTRLTVEDWVNAAFDLLVAEGVAGVKISRLCEQLGVTKGSFYWHFTDIDGLMVAVAHRWQELQAANMARVTELGSLPPAERIVAMAGTLFDERVRAVEVAMREWARSDSTVADAVRAMDRLVVTMVRDALVESGFDQRTAEVRAAALLFAGIGFLHNRDALGPLHADELHEVFAVFTAR</sequence>
<name>A0AAU4K3G9_9NOCA</name>
<evidence type="ECO:0000259" key="3">
    <source>
        <dbReference type="PROSITE" id="PS50977"/>
    </source>
</evidence>
<keyword evidence="5" id="KW-1185">Reference proteome</keyword>
<reference evidence="4 5" key="1">
    <citation type="submission" date="2022-10" db="EMBL/GenBank/DDBJ databases">
        <title>The complete genomes of actinobacterial strains from the NBC collection.</title>
        <authorList>
            <person name="Joergensen T.S."/>
            <person name="Alvarez Arevalo M."/>
            <person name="Sterndorff E.B."/>
            <person name="Faurdal D."/>
            <person name="Vuksanovic O."/>
            <person name="Mourched A.-S."/>
            <person name="Charusanti P."/>
            <person name="Shaw S."/>
            <person name="Blin K."/>
            <person name="Weber T."/>
        </authorList>
    </citation>
    <scope>NUCLEOTIDE SEQUENCE [LARGE SCALE GENOMIC DNA]</scope>
    <source>
        <strain evidence="4 5">NBC_00319</strain>
    </source>
</reference>
<evidence type="ECO:0000313" key="4">
    <source>
        <dbReference type="EMBL" id="WUM20630.1"/>
    </source>
</evidence>
<protein>
    <submittedName>
        <fullName evidence="4">TetR/AcrR family transcriptional regulator</fullName>
    </submittedName>
</protein>
<dbReference type="EMBL" id="CP108021">
    <property type="protein sequence ID" value="WUM20630.1"/>
    <property type="molecule type" value="Genomic_DNA"/>
</dbReference>
<evidence type="ECO:0000256" key="1">
    <source>
        <dbReference type="ARBA" id="ARBA00023125"/>
    </source>
</evidence>
<dbReference type="InterPro" id="IPR001647">
    <property type="entry name" value="HTH_TetR"/>
</dbReference>
<dbReference type="InterPro" id="IPR009057">
    <property type="entry name" value="Homeodomain-like_sf"/>
</dbReference>
<evidence type="ECO:0000256" key="2">
    <source>
        <dbReference type="PROSITE-ProRule" id="PRU00335"/>
    </source>
</evidence>
<keyword evidence="1 2" id="KW-0238">DNA-binding</keyword>
<dbReference type="Gene3D" id="1.10.357.10">
    <property type="entry name" value="Tetracycline Repressor, domain 2"/>
    <property type="match status" value="1"/>
</dbReference>
<feature type="domain" description="HTH tetR-type" evidence="3">
    <location>
        <begin position="6"/>
        <end position="66"/>
    </location>
</feature>
<dbReference type="RefSeq" id="WP_328857886.1">
    <property type="nucleotide sequence ID" value="NZ_CP108021.1"/>
</dbReference>
<dbReference type="InterPro" id="IPR050109">
    <property type="entry name" value="HTH-type_TetR-like_transc_reg"/>
</dbReference>
<dbReference type="GO" id="GO:0003700">
    <property type="term" value="F:DNA-binding transcription factor activity"/>
    <property type="evidence" value="ECO:0007669"/>
    <property type="project" value="TreeGrafter"/>
</dbReference>
<gene>
    <name evidence="4" type="ORF">OG579_01970</name>
</gene>
<evidence type="ECO:0000313" key="5">
    <source>
        <dbReference type="Proteomes" id="UP001432128"/>
    </source>
</evidence>
<accession>A0AAU4K3G9</accession>
<dbReference type="PANTHER" id="PTHR30055">
    <property type="entry name" value="HTH-TYPE TRANSCRIPTIONAL REGULATOR RUTR"/>
    <property type="match status" value="1"/>
</dbReference>
<dbReference type="Proteomes" id="UP001432128">
    <property type="component" value="Chromosome"/>
</dbReference>
<proteinExistence type="predicted"/>